<evidence type="ECO:0000256" key="1">
    <source>
        <dbReference type="ARBA" id="ARBA00004651"/>
    </source>
</evidence>
<name>A0A0G0UCP2_9BACT</name>
<dbReference type="PANTHER" id="PTHR33908:SF11">
    <property type="entry name" value="MEMBRANE PROTEIN"/>
    <property type="match status" value="1"/>
</dbReference>
<dbReference type="Proteomes" id="UP000034854">
    <property type="component" value="Unassembled WGS sequence"/>
</dbReference>
<accession>A0A0G0UCP2</accession>
<dbReference type="AlphaFoldDB" id="A0A0G0UCP2"/>
<evidence type="ECO:0000256" key="5">
    <source>
        <dbReference type="ARBA" id="ARBA00022692"/>
    </source>
</evidence>
<keyword evidence="2" id="KW-1003">Cell membrane</keyword>
<comment type="caution">
    <text evidence="10">The sequence shown here is derived from an EMBL/GenBank/DDBJ whole genome shotgun (WGS) entry which is preliminary data.</text>
</comment>
<evidence type="ECO:0000256" key="2">
    <source>
        <dbReference type="ARBA" id="ARBA00022475"/>
    </source>
</evidence>
<proteinExistence type="predicted"/>
<dbReference type="InterPro" id="IPR038731">
    <property type="entry name" value="RgtA/B/C-like"/>
</dbReference>
<feature type="transmembrane region" description="Helical" evidence="8">
    <location>
        <begin position="116"/>
        <end position="136"/>
    </location>
</feature>
<evidence type="ECO:0000256" key="3">
    <source>
        <dbReference type="ARBA" id="ARBA00022676"/>
    </source>
</evidence>
<feature type="transmembrane region" description="Helical" evidence="8">
    <location>
        <begin position="376"/>
        <end position="393"/>
    </location>
</feature>
<dbReference type="PANTHER" id="PTHR33908">
    <property type="entry name" value="MANNOSYLTRANSFERASE YKCB-RELATED"/>
    <property type="match status" value="1"/>
</dbReference>
<dbReference type="GO" id="GO:0005886">
    <property type="term" value="C:plasma membrane"/>
    <property type="evidence" value="ECO:0007669"/>
    <property type="project" value="UniProtKB-SubCell"/>
</dbReference>
<evidence type="ECO:0000313" key="11">
    <source>
        <dbReference type="Proteomes" id="UP000034854"/>
    </source>
</evidence>
<feature type="domain" description="Glycosyltransferase RgtA/B/C/D-like" evidence="9">
    <location>
        <begin position="121"/>
        <end position="253"/>
    </location>
</feature>
<sequence length="739" mass="85014">MRFKKNVLLVVAVIMIGFAVRFAAVYPGYNPYHPDEPTSFVTAIYMNLNNWKPDRFDYPAGMALIHALVYRNIFIPISLLHLFVTEPNSLWNFITLNPRVFEIYEKSIFGLRMVYAMYWSRYISAFIGSATIILLYVVGKKLFNTSVGLFAAFFLAINHRHVLGSLFGLPDIINAFAALLTLYASVLLLEKNKAKRYVFAGMAVALTFSLKYQPFAALPVLLVHIVWAIRKKNFFYIIGKNAWLAVAAALATFVIINPYYFPNIENAFFRNRQDVGRYQIGALGFRMYHYFYLFHWGVDRLPSVLVVIGTIFLFFKEKLKLFLILAFAGSFIVFMTYFSNGGIFSRNFITPMPYIMLLAAYGFYSLVKPILKSSQISVIIIALLLVLVNVQPIKNVILLDKSFRKDWNINDLANWFIEKLPANSNVRTYQLFFFMNFKGQDAIKNKNINVSEWDYSKGPNSLAEFSKERTDFAILLIQQFQSVTYWWRQFPRQTWLLKYGEVPYDYILESFYGLTLRELIPHTVAEFYKPWQGREFGYLVFKIPRPPISLDAMVSRFRFENAMTLWHPVDPFQLSPMTPQWTTTGKNDTGSMQVPPGGGDATTKVVSDPLAVTADKHYTASGWIKNVTSQPEQEDGFLRIDFYPDASAKTLSLMSMDVAISQRATASGQWDKVEVSAKAPQNARFMTVSFQRKNPAYPYTSYIDNVEVFESTPAPEALPELPEYRSPIKWRDAFYHSFL</sequence>
<feature type="transmembrane region" description="Helical" evidence="8">
    <location>
        <begin position="241"/>
        <end position="261"/>
    </location>
</feature>
<evidence type="ECO:0000256" key="7">
    <source>
        <dbReference type="ARBA" id="ARBA00023136"/>
    </source>
</evidence>
<evidence type="ECO:0000259" key="9">
    <source>
        <dbReference type="Pfam" id="PF13231"/>
    </source>
</evidence>
<feature type="transmembrane region" description="Helical" evidence="8">
    <location>
        <begin position="63"/>
        <end position="84"/>
    </location>
</feature>
<feature type="transmembrane region" description="Helical" evidence="8">
    <location>
        <begin position="172"/>
        <end position="189"/>
    </location>
</feature>
<feature type="transmembrane region" description="Helical" evidence="8">
    <location>
        <begin position="344"/>
        <end position="364"/>
    </location>
</feature>
<comment type="subcellular location">
    <subcellularLocation>
        <location evidence="1">Cell membrane</location>
        <topology evidence="1">Multi-pass membrane protein</topology>
    </subcellularLocation>
</comment>
<dbReference type="GO" id="GO:0009103">
    <property type="term" value="P:lipopolysaccharide biosynthetic process"/>
    <property type="evidence" value="ECO:0007669"/>
    <property type="project" value="UniProtKB-ARBA"/>
</dbReference>
<keyword evidence="5 8" id="KW-0812">Transmembrane</keyword>
<evidence type="ECO:0000256" key="6">
    <source>
        <dbReference type="ARBA" id="ARBA00022989"/>
    </source>
</evidence>
<feature type="transmembrane region" description="Helical" evidence="8">
    <location>
        <begin position="321"/>
        <end position="338"/>
    </location>
</feature>
<dbReference type="GO" id="GO:0016763">
    <property type="term" value="F:pentosyltransferase activity"/>
    <property type="evidence" value="ECO:0007669"/>
    <property type="project" value="TreeGrafter"/>
</dbReference>
<dbReference type="InterPro" id="IPR050297">
    <property type="entry name" value="LipidA_mod_glycosyltrf_83"/>
</dbReference>
<keyword evidence="7 8" id="KW-0472">Membrane</keyword>
<evidence type="ECO:0000256" key="4">
    <source>
        <dbReference type="ARBA" id="ARBA00022679"/>
    </source>
</evidence>
<evidence type="ECO:0000313" key="10">
    <source>
        <dbReference type="EMBL" id="KKR86709.1"/>
    </source>
</evidence>
<dbReference type="Gene3D" id="2.60.120.260">
    <property type="entry name" value="Galactose-binding domain-like"/>
    <property type="match status" value="1"/>
</dbReference>
<keyword evidence="6 8" id="KW-1133">Transmembrane helix</keyword>
<feature type="transmembrane region" description="Helical" evidence="8">
    <location>
        <begin position="293"/>
        <end position="314"/>
    </location>
</feature>
<protein>
    <submittedName>
        <fullName evidence="10">Glycosyl transferase family 39</fullName>
    </submittedName>
</protein>
<dbReference type="EMBL" id="LCAG01000011">
    <property type="protein sequence ID" value="KKR86709.1"/>
    <property type="molecule type" value="Genomic_DNA"/>
</dbReference>
<organism evidence="10 11">
    <name type="scientific">Candidatus Curtissbacteria bacterium GW2011_GWA1_41_11</name>
    <dbReference type="NCBI Taxonomy" id="1618409"/>
    <lineage>
        <taxon>Bacteria</taxon>
        <taxon>Candidatus Curtissiibacteriota</taxon>
    </lineage>
</organism>
<reference evidence="10 11" key="1">
    <citation type="journal article" date="2015" name="Nature">
        <title>rRNA introns, odd ribosomes, and small enigmatic genomes across a large radiation of phyla.</title>
        <authorList>
            <person name="Brown C.T."/>
            <person name="Hug L.A."/>
            <person name="Thomas B.C."/>
            <person name="Sharon I."/>
            <person name="Castelle C.J."/>
            <person name="Singh A."/>
            <person name="Wilkins M.J."/>
            <person name="Williams K.H."/>
            <person name="Banfield J.F."/>
        </authorList>
    </citation>
    <scope>NUCLEOTIDE SEQUENCE [LARGE SCALE GENOMIC DNA]</scope>
</reference>
<dbReference type="Pfam" id="PF13231">
    <property type="entry name" value="PMT_2"/>
    <property type="match status" value="1"/>
</dbReference>
<evidence type="ECO:0000256" key="8">
    <source>
        <dbReference type="SAM" id="Phobius"/>
    </source>
</evidence>
<keyword evidence="3" id="KW-0328">Glycosyltransferase</keyword>
<gene>
    <name evidence="10" type="ORF">UU34_C0011G0015</name>
</gene>
<keyword evidence="4 10" id="KW-0808">Transferase</keyword>